<dbReference type="GO" id="GO:0003964">
    <property type="term" value="F:RNA-directed DNA polymerase activity"/>
    <property type="evidence" value="ECO:0007669"/>
    <property type="project" value="UniProtKB-KW"/>
</dbReference>
<dbReference type="Pfam" id="PF17917">
    <property type="entry name" value="RT_RNaseH"/>
    <property type="match status" value="1"/>
</dbReference>
<dbReference type="InterPro" id="IPR050951">
    <property type="entry name" value="Retrovirus_Pol_polyprotein"/>
</dbReference>
<name>A0A4Y2HV41_ARAVE</name>
<evidence type="ECO:0000256" key="6">
    <source>
        <dbReference type="ARBA" id="ARBA00022918"/>
    </source>
</evidence>
<evidence type="ECO:0000259" key="7">
    <source>
        <dbReference type="Pfam" id="PF17917"/>
    </source>
</evidence>
<dbReference type="EMBL" id="BGPR01002177">
    <property type="protein sequence ID" value="GBM69085.1"/>
    <property type="molecule type" value="Genomic_DNA"/>
</dbReference>
<keyword evidence="4" id="KW-0255">Endonuclease</keyword>
<dbReference type="PANTHER" id="PTHR37984">
    <property type="entry name" value="PROTEIN CBG26694"/>
    <property type="match status" value="1"/>
</dbReference>
<dbReference type="PANTHER" id="PTHR37984:SF5">
    <property type="entry name" value="PROTEIN NYNRIN-LIKE"/>
    <property type="match status" value="1"/>
</dbReference>
<keyword evidence="9" id="KW-1185">Reference proteome</keyword>
<keyword evidence="2" id="KW-0548">Nucleotidyltransferase</keyword>
<organism evidence="8 9">
    <name type="scientific">Araneus ventricosus</name>
    <name type="common">Orbweaver spider</name>
    <name type="synonym">Epeira ventricosa</name>
    <dbReference type="NCBI Taxonomy" id="182803"/>
    <lineage>
        <taxon>Eukaryota</taxon>
        <taxon>Metazoa</taxon>
        <taxon>Ecdysozoa</taxon>
        <taxon>Arthropoda</taxon>
        <taxon>Chelicerata</taxon>
        <taxon>Arachnida</taxon>
        <taxon>Araneae</taxon>
        <taxon>Araneomorphae</taxon>
        <taxon>Entelegynae</taxon>
        <taxon>Araneoidea</taxon>
        <taxon>Araneidae</taxon>
        <taxon>Araneus</taxon>
    </lineage>
</organism>
<gene>
    <name evidence="8" type="primary">pol_2110</name>
    <name evidence="8" type="ORF">AVEN_1287_1</name>
</gene>
<feature type="domain" description="Reverse transcriptase RNase H-like" evidence="7">
    <location>
        <begin position="8"/>
        <end position="112"/>
    </location>
</feature>
<dbReference type="GO" id="GO:0016787">
    <property type="term" value="F:hydrolase activity"/>
    <property type="evidence" value="ECO:0007669"/>
    <property type="project" value="UniProtKB-KW"/>
</dbReference>
<dbReference type="AlphaFoldDB" id="A0A4Y2HV41"/>
<dbReference type="SUPFAM" id="SSF56672">
    <property type="entry name" value="DNA/RNA polymerases"/>
    <property type="match status" value="1"/>
</dbReference>
<keyword evidence="6" id="KW-0695">RNA-directed DNA polymerase</keyword>
<sequence>MPVLYAPDYKREFIIQTDASDVGIGIVMSQRDEKNEEHAVLYLSKKFTDAQRKYGTTEKECAALIYAVKKLKYYLDDQNFTIETDHNPLVWLKTNAGTNPRLMRLPLGLQPFQYKVIHKAEKKHLNAAALSRSEIAVEGLRE</sequence>
<dbReference type="Gene3D" id="3.10.20.370">
    <property type="match status" value="1"/>
</dbReference>
<keyword evidence="1" id="KW-0808">Transferase</keyword>
<dbReference type="InterPro" id="IPR043502">
    <property type="entry name" value="DNA/RNA_pol_sf"/>
</dbReference>
<comment type="caution">
    <text evidence="8">The sequence shown here is derived from an EMBL/GenBank/DDBJ whole genome shotgun (WGS) entry which is preliminary data.</text>
</comment>
<dbReference type="OrthoDB" id="6415283at2759"/>
<accession>A0A4Y2HV41</accession>
<evidence type="ECO:0000256" key="2">
    <source>
        <dbReference type="ARBA" id="ARBA00022695"/>
    </source>
</evidence>
<keyword evidence="5" id="KW-0378">Hydrolase</keyword>
<evidence type="ECO:0000256" key="3">
    <source>
        <dbReference type="ARBA" id="ARBA00022722"/>
    </source>
</evidence>
<protein>
    <submittedName>
        <fullName evidence="8">Retrovirus-related Pol polyprotein from transposon 17.6</fullName>
    </submittedName>
</protein>
<evidence type="ECO:0000313" key="9">
    <source>
        <dbReference type="Proteomes" id="UP000499080"/>
    </source>
</evidence>
<dbReference type="Proteomes" id="UP000499080">
    <property type="component" value="Unassembled WGS sequence"/>
</dbReference>
<dbReference type="InterPro" id="IPR041373">
    <property type="entry name" value="RT_RNaseH"/>
</dbReference>
<evidence type="ECO:0000256" key="5">
    <source>
        <dbReference type="ARBA" id="ARBA00022801"/>
    </source>
</evidence>
<dbReference type="GO" id="GO:0004519">
    <property type="term" value="F:endonuclease activity"/>
    <property type="evidence" value="ECO:0007669"/>
    <property type="project" value="UniProtKB-KW"/>
</dbReference>
<reference evidence="8 9" key="1">
    <citation type="journal article" date="2019" name="Sci. Rep.">
        <title>Orb-weaving spider Araneus ventricosus genome elucidates the spidroin gene catalogue.</title>
        <authorList>
            <person name="Kono N."/>
            <person name="Nakamura H."/>
            <person name="Ohtoshi R."/>
            <person name="Moran D.A.P."/>
            <person name="Shinohara A."/>
            <person name="Yoshida Y."/>
            <person name="Fujiwara M."/>
            <person name="Mori M."/>
            <person name="Tomita M."/>
            <person name="Arakawa K."/>
        </authorList>
    </citation>
    <scope>NUCLEOTIDE SEQUENCE [LARGE SCALE GENOMIC DNA]</scope>
</reference>
<evidence type="ECO:0000313" key="8">
    <source>
        <dbReference type="EMBL" id="GBM69085.1"/>
    </source>
</evidence>
<evidence type="ECO:0000256" key="4">
    <source>
        <dbReference type="ARBA" id="ARBA00022759"/>
    </source>
</evidence>
<evidence type="ECO:0000256" key="1">
    <source>
        <dbReference type="ARBA" id="ARBA00022679"/>
    </source>
</evidence>
<dbReference type="FunFam" id="3.10.20.370:FF:000001">
    <property type="entry name" value="Retrovirus-related Pol polyprotein from transposon 17.6-like protein"/>
    <property type="match status" value="1"/>
</dbReference>
<dbReference type="CDD" id="cd09274">
    <property type="entry name" value="RNase_HI_RT_Ty3"/>
    <property type="match status" value="1"/>
</dbReference>
<keyword evidence="3" id="KW-0540">Nuclease</keyword>
<proteinExistence type="predicted"/>